<protein>
    <submittedName>
        <fullName evidence="4">Uncharacterized protein</fullName>
    </submittedName>
</protein>
<gene>
    <name evidence="4" type="ORF">VaNZ11_015348</name>
</gene>
<accession>A0ABQ5SLY4</accession>
<feature type="transmembrane region" description="Helical" evidence="3">
    <location>
        <begin position="423"/>
        <end position="444"/>
    </location>
</feature>
<keyword evidence="3" id="KW-1133">Transmembrane helix</keyword>
<proteinExistence type="predicted"/>
<keyword evidence="1" id="KW-0175">Coiled coil</keyword>
<reference evidence="4 5" key="1">
    <citation type="journal article" date="2023" name="IScience">
        <title>Expanded male sex-determining region conserved during the evolution of homothallism in the green alga Volvox.</title>
        <authorList>
            <person name="Yamamoto K."/>
            <person name="Matsuzaki R."/>
            <person name="Mahakham W."/>
            <person name="Heman W."/>
            <person name="Sekimoto H."/>
            <person name="Kawachi M."/>
            <person name="Minakuchi Y."/>
            <person name="Toyoda A."/>
            <person name="Nozaki H."/>
        </authorList>
    </citation>
    <scope>NUCLEOTIDE SEQUENCE [LARGE SCALE GENOMIC DNA]</scope>
    <source>
        <strain evidence="4 5">NIES-4468</strain>
    </source>
</reference>
<sequence length="449" mass="49770">MRTLAVYPNWGSLSSCPYQLSNCAFRRPTAAPLRLYKLLAPHTGVTHQSSAPTQNPEDVEAVEAAMRSAKPGNGTSTGIGQSSDVNKTPAQLALVEAEALKKEFLKVKEEVSRYKELCEVNQKQKDKIDRLQQDKEELESKLAALAGEAEALRRDFLQANAEVSKYMELEQEKTSLESQFAVQQDEQQRMVELARAEAVEPLQLQLEELSLQVAQREEQLVHLVAQHQAEVQQAVERAMQQAAEEAAGPLQQQLEELSMQLQNSQAQLERLGEAVETAETDKLMAIEALREENRQLVLTLEGATRRLAEVVYPPGSLPAGMTVSTRLEGNVDILAMAAHQDLKVANDKVSRATPPNGEDERSSRTQSKPEASAAPERSRAPDQSGFLGWLFGVFRFWLYQMLGGLLLYYAASILRGMPPELNAAFGIGCVVVCTLMSWTSHLLFPRWST</sequence>
<evidence type="ECO:0000313" key="4">
    <source>
        <dbReference type="EMBL" id="GLI70438.1"/>
    </source>
</evidence>
<dbReference type="PROSITE" id="PS51257">
    <property type="entry name" value="PROKAR_LIPOPROTEIN"/>
    <property type="match status" value="1"/>
</dbReference>
<keyword evidence="3" id="KW-0812">Transmembrane</keyword>
<name>A0ABQ5SLY4_9CHLO</name>
<keyword evidence="3" id="KW-0472">Membrane</keyword>
<comment type="caution">
    <text evidence="4">The sequence shown here is derived from an EMBL/GenBank/DDBJ whole genome shotgun (WGS) entry which is preliminary data.</text>
</comment>
<evidence type="ECO:0000256" key="2">
    <source>
        <dbReference type="SAM" id="MobiDB-lite"/>
    </source>
</evidence>
<keyword evidence="5" id="KW-1185">Reference proteome</keyword>
<dbReference type="EMBL" id="BSDZ01000094">
    <property type="protein sequence ID" value="GLI70438.1"/>
    <property type="molecule type" value="Genomic_DNA"/>
</dbReference>
<feature type="transmembrane region" description="Helical" evidence="3">
    <location>
        <begin position="386"/>
        <end position="411"/>
    </location>
</feature>
<feature type="coiled-coil region" evidence="1">
    <location>
        <begin position="97"/>
        <end position="306"/>
    </location>
</feature>
<evidence type="ECO:0000256" key="1">
    <source>
        <dbReference type="SAM" id="Coils"/>
    </source>
</evidence>
<organism evidence="4 5">
    <name type="scientific">Volvox africanus</name>
    <dbReference type="NCBI Taxonomy" id="51714"/>
    <lineage>
        <taxon>Eukaryota</taxon>
        <taxon>Viridiplantae</taxon>
        <taxon>Chlorophyta</taxon>
        <taxon>core chlorophytes</taxon>
        <taxon>Chlorophyceae</taxon>
        <taxon>CS clade</taxon>
        <taxon>Chlamydomonadales</taxon>
        <taxon>Volvocaceae</taxon>
        <taxon>Volvox</taxon>
    </lineage>
</organism>
<evidence type="ECO:0000256" key="3">
    <source>
        <dbReference type="SAM" id="Phobius"/>
    </source>
</evidence>
<dbReference type="Proteomes" id="UP001165090">
    <property type="component" value="Unassembled WGS sequence"/>
</dbReference>
<evidence type="ECO:0000313" key="5">
    <source>
        <dbReference type="Proteomes" id="UP001165090"/>
    </source>
</evidence>
<feature type="region of interest" description="Disordered" evidence="2">
    <location>
        <begin position="345"/>
        <end position="381"/>
    </location>
</feature>